<dbReference type="EMBL" id="FR824499">
    <property type="protein sequence ID" value="CCA27100.1"/>
    <property type="molecule type" value="Genomic_DNA"/>
</dbReference>
<protein>
    <submittedName>
        <fullName evidence="1">AlNc14C456G11759 protein</fullName>
    </submittedName>
</protein>
<organism evidence="1">
    <name type="scientific">Albugo laibachii Nc14</name>
    <dbReference type="NCBI Taxonomy" id="890382"/>
    <lineage>
        <taxon>Eukaryota</taxon>
        <taxon>Sar</taxon>
        <taxon>Stramenopiles</taxon>
        <taxon>Oomycota</taxon>
        <taxon>Peronosporomycetes</taxon>
        <taxon>Albuginales</taxon>
        <taxon>Albuginaceae</taxon>
        <taxon>Albugo</taxon>
    </lineage>
</organism>
<reference evidence="1" key="2">
    <citation type="submission" date="2011-02" db="EMBL/GenBank/DDBJ databases">
        <authorList>
            <person name="MacLean D."/>
        </authorList>
    </citation>
    <scope>NUCLEOTIDE SEQUENCE</scope>
</reference>
<dbReference type="HOGENOM" id="CLU_1910540_0_0_1"/>
<name>F0X018_9STRA</name>
<proteinExistence type="predicted"/>
<accession>F0X018</accession>
<sequence>MVSHLLQWQSFVVSLRADTPRPFVFGLEKVFNAASNYACGCDTDSGYSHYYRLELCFASIYCNAQKFLCFRLFLMAVENPQRPFMIALDLSLTPHRSIHLILGRQQQMSRGFQYPRWYRRLPPDMTRSSRPEE</sequence>
<gene>
    <name evidence="1" type="primary">AlNc14C456G11759</name>
    <name evidence="1" type="ORF">ALNC14_132440</name>
</gene>
<reference evidence="1" key="1">
    <citation type="journal article" date="2011" name="PLoS Biol.">
        <title>Gene gain and loss during evolution of obligate parasitism in the white rust pathogen of Arabidopsis thaliana.</title>
        <authorList>
            <person name="Kemen E."/>
            <person name="Gardiner A."/>
            <person name="Schultz-Larsen T."/>
            <person name="Kemen A.C."/>
            <person name="Balmuth A.L."/>
            <person name="Robert-Seilaniantz A."/>
            <person name="Bailey K."/>
            <person name="Holub E."/>
            <person name="Studholme D.J."/>
            <person name="Maclean D."/>
            <person name="Jones J.D."/>
        </authorList>
    </citation>
    <scope>NUCLEOTIDE SEQUENCE</scope>
</reference>
<dbReference type="AlphaFoldDB" id="F0X018"/>
<evidence type="ECO:0000313" key="1">
    <source>
        <dbReference type="EMBL" id="CCA27100.1"/>
    </source>
</evidence>